<keyword evidence="2" id="KW-0479">Metal-binding</keyword>
<gene>
    <name evidence="6" type="ordered locus">Veis_4522</name>
</gene>
<dbReference type="InterPro" id="IPR039650">
    <property type="entry name" value="HdrA-like"/>
</dbReference>
<dbReference type="STRING" id="391735.Veis_4522"/>
<keyword evidence="4" id="KW-0408">Iron</keyword>
<keyword evidence="3" id="KW-0560">Oxidoreductase</keyword>
<dbReference type="GeneID" id="76462821"/>
<name>A1WRG4_VEREI</name>
<dbReference type="GO" id="GO:0046872">
    <property type="term" value="F:metal ion binding"/>
    <property type="evidence" value="ECO:0007669"/>
    <property type="project" value="UniProtKB-KW"/>
</dbReference>
<sequence length="443" mass="47554">MNRSPSLAAISEPPRQTPVRHLVDVLVVGGGSAGLMAAVAAARQGARVLLVERNGYLGGTLSMVTLGSFCGLYTVTETEVIPVVGGMAAEFTERLAHWGGPREPLRWLQTASLPYDPTLVKLAADELVLQAGVQLAFHCLAVGVLREDQHVRGAIFEGRDGRWACAAHVVIDCTGDGDIAALAGADFEHDPQVIQAPTTMFRLGGVDVARASALNRDELRRHLEQAVACGLNLPRTSGGAFSVRPASMHLNITRVVKDGRAPDPLDTQELTDSEVQGRRQISAYLKAFRRFVPGYENCFIEDIGAQIGVRESRRVRGDYWLTQHDVLNQGRFRDAVACSAWPMEEHGVGRATLWRFLAPGTYYQLPYRMMLPAGLHGLLVAGRCASASHEAHASMRVAAVCMALGEAAGVAAAQAVAAGVMPRDIDTDALRRTLRAQGAILGD</sequence>
<protein>
    <submittedName>
        <fullName evidence="6">FAD dependent oxidoreductase</fullName>
    </submittedName>
</protein>
<organism evidence="6 7">
    <name type="scientific">Verminephrobacter eiseniae (strain EF01-2)</name>
    <dbReference type="NCBI Taxonomy" id="391735"/>
    <lineage>
        <taxon>Bacteria</taxon>
        <taxon>Pseudomonadati</taxon>
        <taxon>Pseudomonadota</taxon>
        <taxon>Betaproteobacteria</taxon>
        <taxon>Burkholderiales</taxon>
        <taxon>Comamonadaceae</taxon>
        <taxon>Verminephrobacter</taxon>
    </lineage>
</organism>
<dbReference type="EMBL" id="CP000542">
    <property type="protein sequence ID" value="ABM60221.1"/>
    <property type="molecule type" value="Genomic_DNA"/>
</dbReference>
<dbReference type="RefSeq" id="WP_011812205.1">
    <property type="nucleotide sequence ID" value="NC_008786.1"/>
</dbReference>
<keyword evidence="1" id="KW-0004">4Fe-4S</keyword>
<dbReference type="SUPFAM" id="SSF51905">
    <property type="entry name" value="FAD/NAD(P)-binding domain"/>
    <property type="match status" value="1"/>
</dbReference>
<dbReference type="HOGENOM" id="CLU_045820_0_0_4"/>
<dbReference type="Pfam" id="PF12831">
    <property type="entry name" value="FAD_oxidored"/>
    <property type="match status" value="1"/>
</dbReference>
<dbReference type="OrthoDB" id="9777740at2"/>
<dbReference type="InterPro" id="IPR036188">
    <property type="entry name" value="FAD/NAD-bd_sf"/>
</dbReference>
<keyword evidence="5" id="KW-0411">Iron-sulfur</keyword>
<accession>A1WRG4</accession>
<dbReference type="GO" id="GO:0051539">
    <property type="term" value="F:4 iron, 4 sulfur cluster binding"/>
    <property type="evidence" value="ECO:0007669"/>
    <property type="project" value="UniProtKB-KW"/>
</dbReference>
<evidence type="ECO:0000256" key="4">
    <source>
        <dbReference type="ARBA" id="ARBA00023004"/>
    </source>
</evidence>
<proteinExistence type="predicted"/>
<dbReference type="AlphaFoldDB" id="A1WRG4"/>
<evidence type="ECO:0000313" key="7">
    <source>
        <dbReference type="Proteomes" id="UP000000374"/>
    </source>
</evidence>
<dbReference type="Gene3D" id="3.50.50.60">
    <property type="entry name" value="FAD/NAD(P)-binding domain"/>
    <property type="match status" value="1"/>
</dbReference>
<evidence type="ECO:0000256" key="3">
    <source>
        <dbReference type="ARBA" id="ARBA00023002"/>
    </source>
</evidence>
<evidence type="ECO:0000256" key="5">
    <source>
        <dbReference type="ARBA" id="ARBA00023014"/>
    </source>
</evidence>
<dbReference type="PANTHER" id="PTHR43498:SF1">
    <property type="entry name" value="COB--COM HETERODISULFIDE REDUCTASE IRON-SULFUR SUBUNIT A"/>
    <property type="match status" value="1"/>
</dbReference>
<reference evidence="7" key="1">
    <citation type="submission" date="2006-12" db="EMBL/GenBank/DDBJ databases">
        <title>Complete sequence of chromosome 1 of Verminephrobacter eiseniae EF01-2.</title>
        <authorList>
            <person name="Copeland A."/>
            <person name="Lucas S."/>
            <person name="Lapidus A."/>
            <person name="Barry K."/>
            <person name="Detter J.C."/>
            <person name="Glavina del Rio T."/>
            <person name="Dalin E."/>
            <person name="Tice H."/>
            <person name="Pitluck S."/>
            <person name="Chertkov O."/>
            <person name="Brettin T."/>
            <person name="Bruce D."/>
            <person name="Han C."/>
            <person name="Tapia R."/>
            <person name="Gilna P."/>
            <person name="Schmutz J."/>
            <person name="Larimer F."/>
            <person name="Land M."/>
            <person name="Hauser L."/>
            <person name="Kyrpides N."/>
            <person name="Kim E."/>
            <person name="Stahl D."/>
            <person name="Richardson P."/>
        </authorList>
    </citation>
    <scope>NUCLEOTIDE SEQUENCE [LARGE SCALE GENOMIC DNA]</scope>
    <source>
        <strain evidence="7">EF01-2</strain>
    </source>
</reference>
<dbReference type="PANTHER" id="PTHR43498">
    <property type="entry name" value="FERREDOXIN:COB-COM HETERODISULFIDE REDUCTASE SUBUNIT A"/>
    <property type="match status" value="1"/>
</dbReference>
<dbReference type="eggNOG" id="COG1053">
    <property type="taxonomic scope" value="Bacteria"/>
</dbReference>
<evidence type="ECO:0000313" key="6">
    <source>
        <dbReference type="EMBL" id="ABM60221.1"/>
    </source>
</evidence>
<dbReference type="Proteomes" id="UP000000374">
    <property type="component" value="Chromosome"/>
</dbReference>
<dbReference type="KEGG" id="vei:Veis_4522"/>
<evidence type="ECO:0000256" key="1">
    <source>
        <dbReference type="ARBA" id="ARBA00022485"/>
    </source>
</evidence>
<keyword evidence="7" id="KW-1185">Reference proteome</keyword>
<dbReference type="GO" id="GO:0016491">
    <property type="term" value="F:oxidoreductase activity"/>
    <property type="evidence" value="ECO:0007669"/>
    <property type="project" value="UniProtKB-KW"/>
</dbReference>
<evidence type="ECO:0000256" key="2">
    <source>
        <dbReference type="ARBA" id="ARBA00022723"/>
    </source>
</evidence>